<reference evidence="3" key="1">
    <citation type="submission" date="2017-02" db="EMBL/GenBank/DDBJ databases">
        <authorList>
            <person name="Varghese N."/>
            <person name="Submissions S."/>
        </authorList>
    </citation>
    <scope>NUCLEOTIDE SEQUENCE [LARGE SCALE GENOMIC DNA]</scope>
    <source>
        <strain evidence="3">DSM 24091</strain>
    </source>
</reference>
<dbReference type="STRING" id="1513896.SAMN05660841_00330"/>
<feature type="transmembrane region" description="Helical" evidence="1">
    <location>
        <begin position="116"/>
        <end position="137"/>
    </location>
</feature>
<feature type="transmembrane region" description="Helical" evidence="1">
    <location>
        <begin position="82"/>
        <end position="104"/>
    </location>
</feature>
<keyword evidence="1" id="KW-0472">Membrane</keyword>
<gene>
    <name evidence="2" type="ORF">SAMN05660841_00330</name>
</gene>
<name>A0A1T5AZL5_9SPHI</name>
<keyword evidence="1" id="KW-0812">Transmembrane</keyword>
<organism evidence="2 3">
    <name type="scientific">Sphingobacterium nematocida</name>
    <dbReference type="NCBI Taxonomy" id="1513896"/>
    <lineage>
        <taxon>Bacteria</taxon>
        <taxon>Pseudomonadati</taxon>
        <taxon>Bacteroidota</taxon>
        <taxon>Sphingobacteriia</taxon>
        <taxon>Sphingobacteriales</taxon>
        <taxon>Sphingobacteriaceae</taxon>
        <taxon>Sphingobacterium</taxon>
    </lineage>
</organism>
<evidence type="ECO:0000313" key="3">
    <source>
        <dbReference type="Proteomes" id="UP000190150"/>
    </source>
</evidence>
<accession>A0A1T5AZL5</accession>
<keyword evidence="1" id="KW-1133">Transmembrane helix</keyword>
<dbReference type="Proteomes" id="UP000190150">
    <property type="component" value="Unassembled WGS sequence"/>
</dbReference>
<protein>
    <submittedName>
        <fullName evidence="2">Uncharacterized protein</fullName>
    </submittedName>
</protein>
<sequence>MNALAFVLKYVVRVFIVAYLVTTNWRFLDIMDYLTAPKFWPLYWATCVAVGIYMIIIEAVYCVLVLNHSKRTGGIPRCKRKIVFFLTGITIVTTINLIFLYFIFSTAEHSFISARYWRSGFVFFLLLFIAYEAWVWYKPRTTWGFWVMERWVTKVVHGIEQKVAPSSATYLEQAVAEDEMTITEDEVEAEIEESTERTQLFIEEVSVLLMEILFIISQREGVYIYLRSGQCLFTEAKLAMLFKEEQLTWFSEYRKGARVSLAHLVSALNEDGILDLNKHDLKVFREIWTKSAIELHGFLAPSPVYVDRIKQQIENKQQLDKVLLSNSIQLKSVIQT</sequence>
<feature type="transmembrane region" description="Helical" evidence="1">
    <location>
        <begin position="40"/>
        <end position="61"/>
    </location>
</feature>
<dbReference type="AlphaFoldDB" id="A0A1T5AZL5"/>
<keyword evidence="3" id="KW-1185">Reference proteome</keyword>
<evidence type="ECO:0000256" key="1">
    <source>
        <dbReference type="SAM" id="Phobius"/>
    </source>
</evidence>
<evidence type="ECO:0000313" key="2">
    <source>
        <dbReference type="EMBL" id="SKB40491.1"/>
    </source>
</evidence>
<feature type="transmembrane region" description="Helical" evidence="1">
    <location>
        <begin position="7"/>
        <end position="28"/>
    </location>
</feature>
<dbReference type="EMBL" id="FUZF01000001">
    <property type="protein sequence ID" value="SKB40491.1"/>
    <property type="molecule type" value="Genomic_DNA"/>
</dbReference>
<proteinExistence type="predicted"/>